<dbReference type="RefSeq" id="XP_029332347.1">
    <property type="nucleotide sequence ID" value="XM_029476487.1"/>
</dbReference>
<dbReference type="GO" id="GO:0008270">
    <property type="term" value="F:zinc ion binding"/>
    <property type="evidence" value="ECO:0007669"/>
    <property type="project" value="UniProtKB-KW"/>
</dbReference>
<keyword evidence="7" id="KW-1185">Reference proteome</keyword>
<dbReference type="Pfam" id="PF06467">
    <property type="entry name" value="zf-FCS"/>
    <property type="match status" value="3"/>
</dbReference>
<feature type="region of interest" description="Disordered" evidence="5">
    <location>
        <begin position="684"/>
        <end position="706"/>
    </location>
</feature>
<evidence type="ECO:0000256" key="4">
    <source>
        <dbReference type="ARBA" id="ARBA00022833"/>
    </source>
</evidence>
<keyword evidence="2" id="KW-0677">Repeat</keyword>
<name>A0A6P7QVI0_MUSCR</name>
<dbReference type="PANTHER" id="PTHR45736:SF9">
    <property type="entry name" value="ZINC FINGER MYM-TYPE PROTEIN 6"/>
    <property type="match status" value="1"/>
</dbReference>
<sequence length="1293" mass="144033">MKEPLDGGCDKAMAQQGLLDRIKEEPDDAHMLLMESHLAFLPTMKNTLSLWTNISIFSLTSVICFATGRRKVATEYGPQESELKISAVFSAGDTSLGFQVGLPSSGPSTSFPAVPAAQVFCFGCKKLLLKGQPNYRKAGSAQLYCSMGCIIRFSSAVCVPPLPKRTCAHCSKDILNPMDVITTQFENSSLCKDFCSQSCLFSYELKKPVVTIYTSGISAKCSMCQKGTDNLAPKPLYALGNSSRLSAEMIETTNDSGRTELFCSINCLSAYRIKTVISSGIQVVCHSCKTAAVPQYHLAMSNGTICSFCSSNCVLAFQNVFNKPKGRSSSLAPISQGQEVRSTPGQSAVSARKHAPASCFSSPISNPAATALETLAKQSQQIALTHSFLKLTCLQCSLLFATKPELLFYKGRMFMFCGKACCDEYKKQNKVKALCDYCKLQKTIEDTVRFSGVDKPFCSEVCKVLSARDFGERWGSYCKTCSYCLQTSANFVENQLEGKLQVFCCEDCMSKFTALLHQTARCDGCKRQGKLSESLKWRGNIKYFCNLFCVLKFCHQYSVNDPIPQRKVFVLPKPAQVIIPKAQTTVTALPSPRIATTPVITSVISLAKIPALQPTRKTNSVLTGAGPTEVTKIIGNGSAQAPAERPQPLKPPKLLKNKGILCKPVTQTKATSCRPHTHHAACQTDLPLPEWKSEEPESPPAKRRRLDVSQTYNAEYIRFGFILCSGSQESSLSPQCVICGEVLSSESVMPVSLSNHLKAKHSDLENKPVDFFEEKSLEMECQNSSLKKCLLVEESLVKASYLIAFQIAARNKPFSIAEELIKPYLVEMCSEVLGSSAGDKMKTIPLSNSTIGCRIKKLSDDIEDQLLQKVRESRWFALQVDESSEATEAPLLLCYVRFIDYDRGDVKEELLFCTEMPSPSTDLEVFELINKYIDSRSLNWNHCVGFCTDGAASMTDRYFRLRSKIQEIAKNTVTFTHCFIHREHLAAEKLSPCLHEILLQSSQILSFVKNSASDSQMLTILCEEMGSEHVNLPLNAEVRWLSRGRILTRLFELRHEIEIFLNQKHSDLARYFHDEEWIAKLAYLADIFSLINKLNSSLQGTMTTFFNLYNKVDVFKKRLRTWLKRAQESDYGMFPLFSEFLDSSDVSVKNIASIIFEHLEGLSQIFRDCYPPEEDLRSGNLWLADPFATYHNNNLTDSEEEKLAVLSSDTGFQSVHKSMSVTQFWVNAKTSYPKLHEKAMKLLLPFSSTCLCDATFSALTASKPRDLRTCGPTLRLAVTSLVPRIEKLAKEKE</sequence>
<reference evidence="8" key="1">
    <citation type="submission" date="2025-08" db="UniProtKB">
        <authorList>
            <consortium name="RefSeq"/>
        </authorList>
    </citation>
    <scope>IDENTIFICATION</scope>
</reference>
<dbReference type="GeneID" id="110293502"/>
<feature type="domain" description="TRASH" evidence="6">
    <location>
        <begin position="393"/>
        <end position="429"/>
    </location>
</feature>
<dbReference type="InterPro" id="IPR051284">
    <property type="entry name" value="ZnF_MYMT-QRICH1"/>
</dbReference>
<dbReference type="CTD" id="9204"/>
<keyword evidence="3" id="KW-0863">Zinc-finger</keyword>
<organism evidence="7 8">
    <name type="scientific">Mus caroli</name>
    <name type="common">Ryukyu mouse</name>
    <name type="synonym">Ricefield mouse</name>
    <dbReference type="NCBI Taxonomy" id="10089"/>
    <lineage>
        <taxon>Eukaryota</taxon>
        <taxon>Metazoa</taxon>
        <taxon>Chordata</taxon>
        <taxon>Craniata</taxon>
        <taxon>Vertebrata</taxon>
        <taxon>Euteleostomi</taxon>
        <taxon>Mammalia</taxon>
        <taxon>Eutheria</taxon>
        <taxon>Euarchontoglires</taxon>
        <taxon>Glires</taxon>
        <taxon>Rodentia</taxon>
        <taxon>Myomorpha</taxon>
        <taxon>Muroidea</taxon>
        <taxon>Muridae</taxon>
        <taxon>Murinae</taxon>
        <taxon>Mus</taxon>
        <taxon>Mus</taxon>
    </lineage>
</organism>
<dbReference type="SUPFAM" id="SSF53098">
    <property type="entry name" value="Ribonuclease H-like"/>
    <property type="match status" value="1"/>
</dbReference>
<keyword evidence="1" id="KW-0479">Metal-binding</keyword>
<evidence type="ECO:0000259" key="6">
    <source>
        <dbReference type="SMART" id="SM00746"/>
    </source>
</evidence>
<evidence type="ECO:0000313" key="7">
    <source>
        <dbReference type="Proteomes" id="UP000515126"/>
    </source>
</evidence>
<protein>
    <submittedName>
        <fullName evidence="8">Zinc finger MYM-type protein 6 isoform X1</fullName>
    </submittedName>
</protein>
<feature type="domain" description="TRASH" evidence="6">
    <location>
        <begin position="478"/>
        <end position="516"/>
    </location>
</feature>
<dbReference type="Pfam" id="PF24900">
    <property type="entry name" value="TRASH_ZMYM4"/>
    <property type="match status" value="1"/>
</dbReference>
<feature type="domain" description="TRASH" evidence="6">
    <location>
        <begin position="241"/>
        <end position="275"/>
    </location>
</feature>
<evidence type="ECO:0000256" key="3">
    <source>
        <dbReference type="ARBA" id="ARBA00022771"/>
    </source>
</evidence>
<evidence type="ECO:0000256" key="2">
    <source>
        <dbReference type="ARBA" id="ARBA00022737"/>
    </source>
</evidence>
<dbReference type="InterPro" id="IPR011017">
    <property type="entry name" value="TRASH_dom"/>
</dbReference>
<dbReference type="InterPro" id="IPR010507">
    <property type="entry name" value="Znf_MYM"/>
</dbReference>
<dbReference type="SMART" id="SM00746">
    <property type="entry name" value="TRASH"/>
    <property type="match status" value="7"/>
</dbReference>
<evidence type="ECO:0000313" key="8">
    <source>
        <dbReference type="RefSeq" id="XP_029332347.1"/>
    </source>
</evidence>
<feature type="domain" description="TRASH" evidence="6">
    <location>
        <begin position="167"/>
        <end position="207"/>
    </location>
</feature>
<dbReference type="InterPro" id="IPR012337">
    <property type="entry name" value="RNaseH-like_sf"/>
</dbReference>
<proteinExistence type="predicted"/>
<evidence type="ECO:0000256" key="5">
    <source>
        <dbReference type="SAM" id="MobiDB-lite"/>
    </source>
</evidence>
<gene>
    <name evidence="8" type="primary">Zmym6</name>
</gene>
<dbReference type="PANTHER" id="PTHR45736">
    <property type="entry name" value="ZINC FINGER MYM-TYPE PROTEIN"/>
    <property type="match status" value="1"/>
</dbReference>
<accession>A0A6P7QVI0</accession>
<dbReference type="SUPFAM" id="SSF57716">
    <property type="entry name" value="Glucocorticoid receptor-like (DNA-binding domain)"/>
    <property type="match status" value="1"/>
</dbReference>
<feature type="domain" description="TRASH" evidence="6">
    <location>
        <begin position="285"/>
        <end position="321"/>
    </location>
</feature>
<keyword evidence="4" id="KW-0862">Zinc</keyword>
<feature type="domain" description="TRASH" evidence="6">
    <location>
        <begin position="522"/>
        <end position="557"/>
    </location>
</feature>
<feature type="domain" description="TRASH" evidence="6">
    <location>
        <begin position="435"/>
        <end position="470"/>
    </location>
</feature>
<evidence type="ECO:0000256" key="1">
    <source>
        <dbReference type="ARBA" id="ARBA00022723"/>
    </source>
</evidence>
<dbReference type="Proteomes" id="UP000515126">
    <property type="component" value="Chromosome 4"/>
</dbReference>